<dbReference type="SUPFAM" id="SSF46579">
    <property type="entry name" value="Prefoldin"/>
    <property type="match status" value="1"/>
</dbReference>
<gene>
    <name evidence="4" type="ORF">PBIL07802_LOCUS23296</name>
    <name evidence="5" type="ORF">PBIL07802_LOCUS23297</name>
</gene>
<dbReference type="InterPro" id="IPR009053">
    <property type="entry name" value="Prefoldin"/>
</dbReference>
<reference evidence="5" key="1">
    <citation type="submission" date="2021-01" db="EMBL/GenBank/DDBJ databases">
        <authorList>
            <person name="Corre E."/>
            <person name="Pelletier E."/>
            <person name="Niang G."/>
            <person name="Scheremetjew M."/>
            <person name="Finn R."/>
            <person name="Kale V."/>
            <person name="Holt S."/>
            <person name="Cochrane G."/>
            <person name="Meng A."/>
            <person name="Brown T."/>
            <person name="Cohen L."/>
        </authorList>
    </citation>
    <scope>NUCLEOTIDE SEQUENCE</scope>
    <source>
        <strain evidence="5">NIES-2562</strain>
    </source>
</reference>
<evidence type="ECO:0000256" key="3">
    <source>
        <dbReference type="SAM" id="Coils"/>
    </source>
</evidence>
<dbReference type="AlphaFoldDB" id="A0A7S3DLG4"/>
<evidence type="ECO:0000313" key="5">
    <source>
        <dbReference type="EMBL" id="CAE0261008.1"/>
    </source>
</evidence>
<dbReference type="EMBL" id="HBIB01035921">
    <property type="protein sequence ID" value="CAE0261007.1"/>
    <property type="molecule type" value="Transcribed_RNA"/>
</dbReference>
<dbReference type="GO" id="GO:0006457">
    <property type="term" value="P:protein folding"/>
    <property type="evidence" value="ECO:0007669"/>
    <property type="project" value="InterPro"/>
</dbReference>
<protein>
    <recommendedName>
        <fullName evidence="6">Prefoldin subunit 6</fullName>
    </recommendedName>
</protein>
<dbReference type="GO" id="GO:0016272">
    <property type="term" value="C:prefoldin complex"/>
    <property type="evidence" value="ECO:0007669"/>
    <property type="project" value="InterPro"/>
</dbReference>
<dbReference type="GO" id="GO:0051131">
    <property type="term" value="P:chaperone-mediated protein complex assembly"/>
    <property type="evidence" value="ECO:0007669"/>
    <property type="project" value="TreeGrafter"/>
</dbReference>
<feature type="coiled-coil region" evidence="3">
    <location>
        <begin position="82"/>
        <end position="121"/>
    </location>
</feature>
<keyword evidence="3" id="KW-0175">Coiled coil</keyword>
<sequence length="123" mass="14324">MATGNVEFDTMAEAFKKTQNEIQKLSQNRSRLLTQQNENDMVKTELMSLDNENGEATVYKLVGPTLIKQDKLEARAAVDRRLEYITRLLDETDKKMEELEKSGEEQRKKLLEYQAKQAQQQQQ</sequence>
<evidence type="ECO:0000313" key="4">
    <source>
        <dbReference type="EMBL" id="CAE0261007.1"/>
    </source>
</evidence>
<organism evidence="5">
    <name type="scientific">Palpitomonas bilix</name>
    <dbReference type="NCBI Taxonomy" id="652834"/>
    <lineage>
        <taxon>Eukaryota</taxon>
        <taxon>Eukaryota incertae sedis</taxon>
    </lineage>
</organism>
<dbReference type="EMBL" id="HBIB01035922">
    <property type="protein sequence ID" value="CAE0261008.1"/>
    <property type="molecule type" value="Transcribed_RNA"/>
</dbReference>
<dbReference type="Pfam" id="PF01920">
    <property type="entry name" value="Prefoldin_2"/>
    <property type="match status" value="1"/>
</dbReference>
<dbReference type="GO" id="GO:0051082">
    <property type="term" value="F:unfolded protein binding"/>
    <property type="evidence" value="ECO:0007669"/>
    <property type="project" value="InterPro"/>
</dbReference>
<name>A0A7S3DLG4_9EUKA</name>
<dbReference type="InterPro" id="IPR002777">
    <property type="entry name" value="PFD_beta-like"/>
</dbReference>
<dbReference type="GO" id="GO:0005737">
    <property type="term" value="C:cytoplasm"/>
    <property type="evidence" value="ECO:0007669"/>
    <property type="project" value="TreeGrafter"/>
</dbReference>
<evidence type="ECO:0000256" key="2">
    <source>
        <dbReference type="ARBA" id="ARBA00023186"/>
    </source>
</evidence>
<evidence type="ECO:0000256" key="1">
    <source>
        <dbReference type="ARBA" id="ARBA00008045"/>
    </source>
</evidence>
<evidence type="ECO:0008006" key="6">
    <source>
        <dbReference type="Google" id="ProtNLM"/>
    </source>
</evidence>
<keyword evidence="2" id="KW-0143">Chaperone</keyword>
<accession>A0A7S3DLG4</accession>
<feature type="coiled-coil region" evidence="3">
    <location>
        <begin position="8"/>
        <end position="35"/>
    </location>
</feature>
<dbReference type="PANTHER" id="PTHR21431:SF0">
    <property type="entry name" value="PREFOLDIN SUBUNIT 6"/>
    <property type="match status" value="1"/>
</dbReference>
<comment type="similarity">
    <text evidence="1">Belongs to the prefoldin subunit beta family.</text>
</comment>
<dbReference type="CDD" id="cd23161">
    <property type="entry name" value="Prefoldin_6"/>
    <property type="match status" value="1"/>
</dbReference>
<dbReference type="PANTHER" id="PTHR21431">
    <property type="entry name" value="PREFOLDIN SUBUNIT 6"/>
    <property type="match status" value="1"/>
</dbReference>
<dbReference type="GO" id="GO:0051087">
    <property type="term" value="F:protein-folding chaperone binding"/>
    <property type="evidence" value="ECO:0007669"/>
    <property type="project" value="TreeGrafter"/>
</dbReference>
<proteinExistence type="inferred from homology"/>
<dbReference type="Gene3D" id="1.10.287.370">
    <property type="match status" value="1"/>
</dbReference>